<organism evidence="4 5">
    <name type="scientific">Methylomonas rapida</name>
    <dbReference type="NCBI Taxonomy" id="2963939"/>
    <lineage>
        <taxon>Bacteria</taxon>
        <taxon>Pseudomonadati</taxon>
        <taxon>Pseudomonadota</taxon>
        <taxon>Gammaproteobacteria</taxon>
        <taxon>Methylococcales</taxon>
        <taxon>Methylococcaceae</taxon>
        <taxon>Methylomonas</taxon>
    </lineage>
</organism>
<dbReference type="Proteomes" id="UP001162780">
    <property type="component" value="Chromosome"/>
</dbReference>
<gene>
    <name evidence="4" type="ORF">NM686_014995</name>
</gene>
<dbReference type="CDD" id="cd05242">
    <property type="entry name" value="SDR_a8"/>
    <property type="match status" value="1"/>
</dbReference>
<dbReference type="InterPro" id="IPR036291">
    <property type="entry name" value="NAD(P)-bd_dom_sf"/>
</dbReference>
<evidence type="ECO:0000256" key="1">
    <source>
        <dbReference type="ARBA" id="ARBA00009353"/>
    </source>
</evidence>
<protein>
    <submittedName>
        <fullName evidence="4">TIGR01777 family oxidoreductase</fullName>
    </submittedName>
</protein>
<dbReference type="PANTHER" id="PTHR11092">
    <property type="entry name" value="SUGAR NUCLEOTIDE EPIMERASE RELATED"/>
    <property type="match status" value="1"/>
</dbReference>
<evidence type="ECO:0000313" key="4">
    <source>
        <dbReference type="EMBL" id="WAR43677.1"/>
    </source>
</evidence>
<dbReference type="RefSeq" id="WP_255188663.1">
    <property type="nucleotide sequence ID" value="NZ_CP113517.1"/>
</dbReference>
<reference evidence="4" key="1">
    <citation type="submission" date="2022-11" db="EMBL/GenBank/DDBJ databases">
        <title>Methylomonas rapida sp. nov., Carotenoid-Producing Obligate Methanotrophs with High Growth Characteristics and Biotechnological Potential.</title>
        <authorList>
            <person name="Tikhonova E.N."/>
            <person name="Suleimanov R.Z."/>
            <person name="Miroshnikov K."/>
            <person name="Oshkin I.Y."/>
            <person name="Belova S.E."/>
            <person name="Danilova O.V."/>
            <person name="Ashikhmin A."/>
            <person name="Konopkin A."/>
            <person name="But S.Y."/>
            <person name="Khmelenina V.N."/>
            <person name="Kuznetsov N."/>
            <person name="Pimenov N.V."/>
            <person name="Dedysh S.N."/>
        </authorList>
    </citation>
    <scope>NUCLEOTIDE SEQUENCE</scope>
    <source>
        <strain evidence="4">MP1</strain>
    </source>
</reference>
<evidence type="ECO:0000259" key="2">
    <source>
        <dbReference type="Pfam" id="PF01370"/>
    </source>
</evidence>
<comment type="similarity">
    <text evidence="1">Belongs to the NAD(P)-dependent epimerase/dehydratase family. SDR39U1 subfamily.</text>
</comment>
<dbReference type="PANTHER" id="PTHR11092:SF0">
    <property type="entry name" value="EPIMERASE FAMILY PROTEIN SDR39U1"/>
    <property type="match status" value="1"/>
</dbReference>
<dbReference type="InterPro" id="IPR010099">
    <property type="entry name" value="SDR39U1"/>
</dbReference>
<dbReference type="Pfam" id="PF01370">
    <property type="entry name" value="Epimerase"/>
    <property type="match status" value="1"/>
</dbReference>
<sequence>MAKQSILITGGTGFLGSALTQVLLHKGYAVTVLSRSREKVARVFGSQVSAVTRIEDLPDAGHFKALINLAGAGIFDRRWSESRKQELRESRIKLTTQLVDWIGASAQAPDVFISGSAIGVYGDQGERILTEQSPPNADFAQQLCADWEAAALKAEVFGARVCLIRTGLVLGQGGGILQRMLLPFRFGLGGRMGDGRQWMSWIHLKDWLAIVQAMIDNVDMRGPYNATAPNPVTNRDFSISLASVLRRPMLLPLPAAMLRALLGEMAALVLGSQRVVPERLQARNFQFQFTDLGVALSDILNRNRP</sequence>
<accession>A0ABY7GEG0</accession>
<dbReference type="NCBIfam" id="TIGR01777">
    <property type="entry name" value="yfcH"/>
    <property type="match status" value="1"/>
</dbReference>
<dbReference type="InterPro" id="IPR001509">
    <property type="entry name" value="Epimerase_deHydtase"/>
</dbReference>
<name>A0ABY7GEG0_9GAMM</name>
<dbReference type="Gene3D" id="3.40.50.720">
    <property type="entry name" value="NAD(P)-binding Rossmann-like Domain"/>
    <property type="match status" value="1"/>
</dbReference>
<proteinExistence type="inferred from homology"/>
<feature type="domain" description="NAD-dependent epimerase/dehydratase" evidence="2">
    <location>
        <begin position="6"/>
        <end position="220"/>
    </location>
</feature>
<dbReference type="SUPFAM" id="SSF51735">
    <property type="entry name" value="NAD(P)-binding Rossmann-fold domains"/>
    <property type="match status" value="1"/>
</dbReference>
<dbReference type="EMBL" id="CP113517">
    <property type="protein sequence ID" value="WAR43677.1"/>
    <property type="molecule type" value="Genomic_DNA"/>
</dbReference>
<dbReference type="InterPro" id="IPR013549">
    <property type="entry name" value="DUF1731"/>
</dbReference>
<evidence type="ECO:0000313" key="5">
    <source>
        <dbReference type="Proteomes" id="UP001162780"/>
    </source>
</evidence>
<dbReference type="Pfam" id="PF08338">
    <property type="entry name" value="DUF1731"/>
    <property type="match status" value="1"/>
</dbReference>
<evidence type="ECO:0000259" key="3">
    <source>
        <dbReference type="Pfam" id="PF08338"/>
    </source>
</evidence>
<feature type="domain" description="DUF1731" evidence="3">
    <location>
        <begin position="253"/>
        <end position="299"/>
    </location>
</feature>
<keyword evidence="5" id="KW-1185">Reference proteome</keyword>